<proteinExistence type="predicted"/>
<dbReference type="SMART" id="SM00028">
    <property type="entry name" value="TPR"/>
    <property type="match status" value="2"/>
</dbReference>
<evidence type="ECO:0000259" key="3">
    <source>
        <dbReference type="Pfam" id="PF15615"/>
    </source>
</evidence>
<feature type="transmembrane region" description="Helical" evidence="1">
    <location>
        <begin position="170"/>
        <end position="193"/>
    </location>
</feature>
<keyword evidence="1" id="KW-0472">Membrane</keyword>
<keyword evidence="1" id="KW-0812">Transmembrane</keyword>
<gene>
    <name evidence="4" type="ORF">ASZ90_015261</name>
</gene>
<dbReference type="InterPro" id="IPR011990">
    <property type="entry name" value="TPR-like_helical_dom_sf"/>
</dbReference>
<evidence type="ECO:0000313" key="4">
    <source>
        <dbReference type="EMBL" id="KUG15082.1"/>
    </source>
</evidence>
<dbReference type="InterPro" id="IPR019734">
    <property type="entry name" value="TPR_rpt"/>
</dbReference>
<organism evidence="4">
    <name type="scientific">hydrocarbon metagenome</name>
    <dbReference type="NCBI Taxonomy" id="938273"/>
    <lineage>
        <taxon>unclassified sequences</taxon>
        <taxon>metagenomes</taxon>
        <taxon>ecological metagenomes</taxon>
    </lineage>
</organism>
<dbReference type="InterPro" id="IPR025266">
    <property type="entry name" value="TerB_N"/>
</dbReference>
<dbReference type="Pfam" id="PF13414">
    <property type="entry name" value="TPR_11"/>
    <property type="match status" value="1"/>
</dbReference>
<dbReference type="PROSITE" id="PS50293">
    <property type="entry name" value="TPR_REGION"/>
    <property type="match status" value="1"/>
</dbReference>
<feature type="transmembrane region" description="Helical" evidence="1">
    <location>
        <begin position="200"/>
        <end position="218"/>
    </location>
</feature>
<dbReference type="PROSITE" id="PS50005">
    <property type="entry name" value="TPR"/>
    <property type="match status" value="1"/>
</dbReference>
<dbReference type="InterPro" id="IPR029024">
    <property type="entry name" value="TerB-like"/>
</dbReference>
<feature type="domain" description="TerB N-terminal" evidence="2">
    <location>
        <begin position="287"/>
        <end position="415"/>
    </location>
</feature>
<feature type="domain" description="TerB-C" evidence="3">
    <location>
        <begin position="834"/>
        <end position="973"/>
    </location>
</feature>
<reference evidence="4" key="1">
    <citation type="journal article" date="2015" name="Proc. Natl. Acad. Sci. U.S.A.">
        <title>Networks of energetic and metabolic interactions define dynamics in microbial communities.</title>
        <authorList>
            <person name="Embree M."/>
            <person name="Liu J.K."/>
            <person name="Al-Bassam M.M."/>
            <person name="Zengler K."/>
        </authorList>
    </citation>
    <scope>NUCLEOTIDE SEQUENCE</scope>
</reference>
<protein>
    <submittedName>
        <fullName evidence="4">Uncharacterized protein</fullName>
    </submittedName>
</protein>
<evidence type="ECO:0000256" key="1">
    <source>
        <dbReference type="SAM" id="Phobius"/>
    </source>
</evidence>
<comment type="caution">
    <text evidence="4">The sequence shown here is derived from an EMBL/GenBank/DDBJ whole genome shotgun (WGS) entry which is preliminary data.</text>
</comment>
<dbReference type="SUPFAM" id="SSF158682">
    <property type="entry name" value="TerB-like"/>
    <property type="match status" value="1"/>
</dbReference>
<keyword evidence="1" id="KW-1133">Transmembrane helix</keyword>
<dbReference type="Pfam" id="PF15615">
    <property type="entry name" value="TerB_C"/>
    <property type="match status" value="1"/>
</dbReference>
<dbReference type="EMBL" id="LNQE01001589">
    <property type="protein sequence ID" value="KUG15082.1"/>
    <property type="molecule type" value="Genomic_DNA"/>
</dbReference>
<feature type="transmembrane region" description="Helical" evidence="1">
    <location>
        <begin position="120"/>
        <end position="146"/>
    </location>
</feature>
<accession>A0A0W8F2F3</accession>
<evidence type="ECO:0000259" key="2">
    <source>
        <dbReference type="Pfam" id="PF13208"/>
    </source>
</evidence>
<dbReference type="Pfam" id="PF13208">
    <property type="entry name" value="TerB_N"/>
    <property type="match status" value="1"/>
</dbReference>
<dbReference type="Gene3D" id="1.10.3680.10">
    <property type="entry name" value="TerB-like"/>
    <property type="match status" value="1"/>
</dbReference>
<dbReference type="Gene3D" id="1.25.40.10">
    <property type="entry name" value="Tetratricopeptide repeat domain"/>
    <property type="match status" value="1"/>
</dbReference>
<dbReference type="AlphaFoldDB" id="A0A0W8F2F3"/>
<dbReference type="SUPFAM" id="SSF48452">
    <property type="entry name" value="TPR-like"/>
    <property type="match status" value="1"/>
</dbReference>
<dbReference type="CDD" id="cd07177">
    <property type="entry name" value="terB_like"/>
    <property type="match status" value="1"/>
</dbReference>
<dbReference type="InterPro" id="IPR028932">
    <property type="entry name" value="TerB-C"/>
</dbReference>
<name>A0A0W8F2F3_9ZZZZ</name>
<sequence>MSTNEKAISWKEQGDDYFKQGKYDIAIKSYAEALKIDPDYINALNNMGFAYSKIGKREDATKCKDRIKIIKETKNEQAISPSQAPQIIHTSKKSTGLALLLSLAFPGLGQVYNGEIRKGFFILIGIILGIFIFIIPGIIVWLYSIYDSYTIAHQMNLGVIPTKSTSFGQILKYVVISCIVLTFALITFGYLLTVFESESTIIPVIFLLLFINFIIFYLPTQKVIPPPLEKTQPPLHQQVTEDISQATAVPKYHYHPEEVIRPQAEDFSGIVTAQIISKQGLNWAGLGQSITVGGYTLLNPLIYWSDGEAPSSEASCIDIRKPVGNNSQAELLPYWPKYSGLTPNQRGHYLSWLSRGKTDDSDEIGYVFLYFYGLERRALVEQADFDIILTECLRLLSIFSNSKSFTSYASGFMAFLLGSRLNHVANQQMIQYVPAFDNLPPKMVDVILSWHYTRNIPIPWELAYSLAVYSSNAARTSLVKKSPDLVKTLFKRKFLHHFPDGFPLNDMHTPRRLDYRPASPSLLTYYSNPAAPGNIPEITLQIPELNQFDEIFSIWTDCVEELKPVSNKLNKTDGKVTREVYALLPVELKQEIVHPDKQLWYDLIRLKESEGNGVLVKISEIAQLVGIEKRDTLTPKQCGDLVNTASDVGLSVIPNLFVLGTSYKWNDSVALLENPDSHNQLSENIEKVALIFEMAYAIATHDGIFSEAEQEFLYNSLTDRFQLHNTDIRYLKTLQSVLEIQAPPISRIGKRLTNHLNIDQKLTLAHFLSKIISLETQSEKDERKILKTVYKSLDIEPSLAEASINRIISEKFCAEPVSVSKPKISRTGEVIPTEVPRRGITIDEMKLMQKIQETMDVKFILGKIFEKEQEEAESQEFSAVSSNGEGSDRASVVIHETHYHFPHDSLNHLDAKYIPILNEIMTSKEYSKEDFSNLARKHNLMPQAVLDEINTWADEELGDFLLIERENGLVVNYDSQ</sequence>